<gene>
    <name evidence="2" type="ORF">IBG24_09705</name>
</gene>
<evidence type="ECO:0000313" key="2">
    <source>
        <dbReference type="EMBL" id="MBC9226589.1"/>
    </source>
</evidence>
<accession>A0A8I0EUW0</accession>
<dbReference type="AlphaFoldDB" id="A0A8I0EUW0"/>
<name>A0A8I0EUW0_9ACTN</name>
<sequence>MLQPKPPRSRRVRPLPSTRSRLIDGRIRPEEKDRFIAAAVINLRLR</sequence>
<protein>
    <submittedName>
        <fullName evidence="2">Uncharacterized protein</fullName>
    </submittedName>
</protein>
<evidence type="ECO:0000313" key="3">
    <source>
        <dbReference type="Proteomes" id="UP000620591"/>
    </source>
</evidence>
<proteinExistence type="predicted"/>
<feature type="region of interest" description="Disordered" evidence="1">
    <location>
        <begin position="1"/>
        <end position="20"/>
    </location>
</feature>
<reference evidence="2" key="1">
    <citation type="submission" date="2020-09" db="EMBL/GenBank/DDBJ databases">
        <title>Novel species in genus Aeromicrobium.</title>
        <authorList>
            <person name="Zhang G."/>
        </authorList>
    </citation>
    <scope>NUCLEOTIDE SEQUENCE</scope>
    <source>
        <strain evidence="2">Zg-636</strain>
    </source>
</reference>
<dbReference type="EMBL" id="JACTVM010000002">
    <property type="protein sequence ID" value="MBC9226589.1"/>
    <property type="molecule type" value="Genomic_DNA"/>
</dbReference>
<evidence type="ECO:0000256" key="1">
    <source>
        <dbReference type="SAM" id="MobiDB-lite"/>
    </source>
</evidence>
<dbReference type="Proteomes" id="UP000620591">
    <property type="component" value="Unassembled WGS sequence"/>
</dbReference>
<comment type="caution">
    <text evidence="2">The sequence shown here is derived from an EMBL/GenBank/DDBJ whole genome shotgun (WGS) entry which is preliminary data.</text>
</comment>
<dbReference type="RefSeq" id="WP_187769409.1">
    <property type="nucleotide sequence ID" value="NZ_JACTVM010000002.1"/>
</dbReference>
<organism evidence="2 3">
    <name type="scientific">Aeromicrobium senzhongii</name>
    <dbReference type="NCBI Taxonomy" id="2663859"/>
    <lineage>
        <taxon>Bacteria</taxon>
        <taxon>Bacillati</taxon>
        <taxon>Actinomycetota</taxon>
        <taxon>Actinomycetes</taxon>
        <taxon>Propionibacteriales</taxon>
        <taxon>Nocardioidaceae</taxon>
        <taxon>Aeromicrobium</taxon>
    </lineage>
</organism>